<evidence type="ECO:0008006" key="8">
    <source>
        <dbReference type="Google" id="ProtNLM"/>
    </source>
</evidence>
<dbReference type="PANTHER" id="PTHR32227">
    <property type="entry name" value="GLUCAN ENDO-1,3-BETA-GLUCOSIDASE BG1-RELATED-RELATED"/>
    <property type="match status" value="1"/>
</dbReference>
<comment type="similarity">
    <text evidence="1 4">Belongs to the glycosyl hydrolase 17 family.</text>
</comment>
<evidence type="ECO:0000256" key="5">
    <source>
        <dbReference type="RuleBase" id="RU004336"/>
    </source>
</evidence>
<keyword evidence="7" id="KW-1185">Reference proteome</keyword>
<evidence type="ECO:0000256" key="3">
    <source>
        <dbReference type="ARBA" id="ARBA00023295"/>
    </source>
</evidence>
<evidence type="ECO:0000256" key="1">
    <source>
        <dbReference type="ARBA" id="ARBA00008773"/>
    </source>
</evidence>
<dbReference type="Gene3D" id="3.20.20.80">
    <property type="entry name" value="Glycosidases"/>
    <property type="match status" value="1"/>
</dbReference>
<dbReference type="InterPro" id="IPR044965">
    <property type="entry name" value="Glyco_hydro_17_plant"/>
</dbReference>
<evidence type="ECO:0000313" key="6">
    <source>
        <dbReference type="EMBL" id="KAL3841282.1"/>
    </source>
</evidence>
<keyword evidence="2 5" id="KW-0378">Hydrolase</keyword>
<reference evidence="6 7" key="1">
    <citation type="submission" date="2024-12" db="EMBL/GenBank/DDBJ databases">
        <title>The unique morphological basis and parallel evolutionary history of personate flowers in Penstemon.</title>
        <authorList>
            <person name="Depatie T.H."/>
            <person name="Wessinger C.A."/>
        </authorList>
    </citation>
    <scope>NUCLEOTIDE SEQUENCE [LARGE SCALE GENOMIC DNA]</scope>
    <source>
        <strain evidence="6">WTNN_2</strain>
        <tissue evidence="6">Leaf</tissue>
    </source>
</reference>
<protein>
    <recommendedName>
        <fullName evidence="8">Glucan endo-1,3-beta-D-glucosidase</fullName>
    </recommendedName>
</protein>
<gene>
    <name evidence="6" type="ORF">ACJIZ3_025873</name>
</gene>
<dbReference type="PROSITE" id="PS00587">
    <property type="entry name" value="GLYCOSYL_HYDROL_F17"/>
    <property type="match status" value="1"/>
</dbReference>
<dbReference type="Pfam" id="PF00332">
    <property type="entry name" value="Glyco_hydro_17"/>
    <property type="match status" value="1"/>
</dbReference>
<evidence type="ECO:0000256" key="4">
    <source>
        <dbReference type="RuleBase" id="RU004335"/>
    </source>
</evidence>
<organism evidence="6 7">
    <name type="scientific">Penstemon smallii</name>
    <dbReference type="NCBI Taxonomy" id="265156"/>
    <lineage>
        <taxon>Eukaryota</taxon>
        <taxon>Viridiplantae</taxon>
        <taxon>Streptophyta</taxon>
        <taxon>Embryophyta</taxon>
        <taxon>Tracheophyta</taxon>
        <taxon>Spermatophyta</taxon>
        <taxon>Magnoliopsida</taxon>
        <taxon>eudicotyledons</taxon>
        <taxon>Gunneridae</taxon>
        <taxon>Pentapetalae</taxon>
        <taxon>asterids</taxon>
        <taxon>lamiids</taxon>
        <taxon>Lamiales</taxon>
        <taxon>Plantaginaceae</taxon>
        <taxon>Cheloneae</taxon>
        <taxon>Penstemon</taxon>
    </lineage>
</organism>
<dbReference type="GO" id="GO:0016798">
    <property type="term" value="F:hydrolase activity, acting on glycosyl bonds"/>
    <property type="evidence" value="ECO:0007669"/>
    <property type="project" value="UniProtKB-KW"/>
</dbReference>
<dbReference type="InterPro" id="IPR000490">
    <property type="entry name" value="Glyco_hydro_17"/>
</dbReference>
<evidence type="ECO:0000256" key="2">
    <source>
        <dbReference type="ARBA" id="ARBA00022801"/>
    </source>
</evidence>
<accession>A0ABD3TYJ9</accession>
<dbReference type="AlphaFoldDB" id="A0ABD3TYJ9"/>
<dbReference type="SUPFAM" id="SSF51445">
    <property type="entry name" value="(Trans)glycosidases"/>
    <property type="match status" value="1"/>
</dbReference>
<proteinExistence type="inferred from homology"/>
<dbReference type="InterPro" id="IPR017853">
    <property type="entry name" value="GH"/>
</dbReference>
<sequence length="322" mass="35101">MHADAQTGVCFGTLGDNLPPPREVVALCKQHKIQRMRLYNPNQAILQALRGSGISVIVGVPNEDIQRISQSVGAAQAWLQENILNNAGVDFRYIAVGNEISPLDGGSARIAPRVPPAMYNMKAALNRAGLGHKIKVSTALSTGILAQSFPPSAGSFRPEIRPSFLDPIIKFLVNSQFPLLLNVYTYFPYIDNQKDISLEYATFTSPSVVVRDGPFQYKNLFDAIVDATYAALEKAGGANVEIVVAESGWPSAGGTATSVDAARIYNTNLINHVRGGTPKRPGKPIEAYIFDLIDEDKKSPEIEKHWGLFYANKQPKYPITFA</sequence>
<dbReference type="EMBL" id="JBJXBP010000003">
    <property type="protein sequence ID" value="KAL3841282.1"/>
    <property type="molecule type" value="Genomic_DNA"/>
</dbReference>
<dbReference type="FunFam" id="3.20.20.80:FF:000010">
    <property type="entry name" value="glucan endo-1,3-beta-glucosidase, basic"/>
    <property type="match status" value="1"/>
</dbReference>
<comment type="caution">
    <text evidence="6">The sequence shown here is derived from an EMBL/GenBank/DDBJ whole genome shotgun (WGS) entry which is preliminary data.</text>
</comment>
<name>A0ABD3TYJ9_9LAMI</name>
<dbReference type="Proteomes" id="UP001634393">
    <property type="component" value="Unassembled WGS sequence"/>
</dbReference>
<evidence type="ECO:0000313" key="7">
    <source>
        <dbReference type="Proteomes" id="UP001634393"/>
    </source>
</evidence>
<keyword evidence="3 5" id="KW-0326">Glycosidase</keyword>